<evidence type="ECO:0000259" key="5">
    <source>
        <dbReference type="PROSITE" id="PS50125"/>
    </source>
</evidence>
<dbReference type="InterPro" id="IPR029787">
    <property type="entry name" value="Nucleotide_cyclase"/>
</dbReference>
<dbReference type="GO" id="GO:0004016">
    <property type="term" value="F:adenylate cyclase activity"/>
    <property type="evidence" value="ECO:0007669"/>
    <property type="project" value="UniProtKB-ARBA"/>
</dbReference>
<gene>
    <name evidence="6" type="ORF">LMI_0579</name>
    <name evidence="7" type="ORF">SAMN02982997_02012</name>
</gene>
<dbReference type="PANTHER" id="PTHR43081:SF17">
    <property type="entry name" value="BLL5647 PROTEIN"/>
    <property type="match status" value="1"/>
</dbReference>
<dbReference type="Gene3D" id="3.30.70.1230">
    <property type="entry name" value="Nucleotide cyclase"/>
    <property type="match status" value="1"/>
</dbReference>
<dbReference type="GO" id="GO:0005886">
    <property type="term" value="C:plasma membrane"/>
    <property type="evidence" value="ECO:0007669"/>
    <property type="project" value="UniProtKB-SubCell"/>
</dbReference>
<feature type="transmembrane region" description="Helical" evidence="4">
    <location>
        <begin position="88"/>
        <end position="106"/>
    </location>
</feature>
<protein>
    <submittedName>
        <fullName evidence="7">Adenylate cyclase</fullName>
    </submittedName>
    <submittedName>
        <fullName evidence="6">Adenylyl cyclase class-3/4/guanylyl cyclase</fullName>
    </submittedName>
</protein>
<feature type="domain" description="Guanylate cyclase" evidence="5">
    <location>
        <begin position="244"/>
        <end position="373"/>
    </location>
</feature>
<name>A0A098GD73_LEGMI</name>
<dbReference type="Proteomes" id="UP000182998">
    <property type="component" value="Unassembled WGS sequence"/>
</dbReference>
<organism evidence="6 8">
    <name type="scientific">Legionella micdadei</name>
    <name type="common">Tatlockia micdadei</name>
    <dbReference type="NCBI Taxonomy" id="451"/>
    <lineage>
        <taxon>Bacteria</taxon>
        <taxon>Pseudomonadati</taxon>
        <taxon>Pseudomonadota</taxon>
        <taxon>Gammaproteobacteria</taxon>
        <taxon>Legionellales</taxon>
        <taxon>Legionellaceae</taxon>
        <taxon>Legionella</taxon>
    </lineage>
</organism>
<keyword evidence="9" id="KW-1185">Reference proteome</keyword>
<dbReference type="InterPro" id="IPR050697">
    <property type="entry name" value="Adenylyl/Guanylyl_Cyclase_3/4"/>
</dbReference>
<dbReference type="GO" id="GO:0006171">
    <property type="term" value="P:cAMP biosynthetic process"/>
    <property type="evidence" value="ECO:0007669"/>
    <property type="project" value="TreeGrafter"/>
</dbReference>
<dbReference type="HOGENOM" id="CLU_629576_0_0_6"/>
<sequence>MHTTLEAEILKSEKLRTTILASIFAILSLMWVVFITLSPEEYHQIMGKASVAILPGYLATVSLYFLFMRRVACHYIKHKKMMPNKLRYFNAFVEVSNPTLAIIFFSNYQTPAYVLLMPPVLIYFLFIILCALTLNEWICRFSGLVAALEYGTVSYYILHFTDTSGIDRFLIERHTFAARVALLLIGGVVTGFITSQIKKRLQEAFDAQKERDRIESIFGQHVSPEVVSKLLSKDANASEYIPVCIMFLDIRNFTHFTEQNDPSTVVKYLNNFFQYTVEIIHENKGIINKFLGDGFMAVFGAPISSGNDVANAVKAALTIIKRREEEVKKGNIPDMKLGIGLHFGYAVTGTIGTKRRLEYTIVGDVVNSAAHIEQLNKTYNTSVLISEDAINKLPEIKAEFVGNATLKHRENPMKLYRLI</sequence>
<feature type="transmembrane region" description="Helical" evidence="4">
    <location>
        <begin position="112"/>
        <end position="134"/>
    </location>
</feature>
<evidence type="ECO:0000313" key="9">
    <source>
        <dbReference type="Proteomes" id="UP000182998"/>
    </source>
</evidence>
<evidence type="ECO:0000313" key="6">
    <source>
        <dbReference type="EMBL" id="CEG59922.1"/>
    </source>
</evidence>
<dbReference type="KEGG" id="tmc:LMI_0579"/>
<dbReference type="PATRIC" id="fig|451.8.peg.156"/>
<evidence type="ECO:0000256" key="3">
    <source>
        <dbReference type="ARBA" id="ARBA00023136"/>
    </source>
</evidence>
<keyword evidence="4" id="KW-0812">Transmembrane</keyword>
<dbReference type="GO" id="GO:0035556">
    <property type="term" value="P:intracellular signal transduction"/>
    <property type="evidence" value="ECO:0007669"/>
    <property type="project" value="InterPro"/>
</dbReference>
<dbReference type="EMBL" id="LN614830">
    <property type="protein sequence ID" value="CEG59922.1"/>
    <property type="molecule type" value="Genomic_DNA"/>
</dbReference>
<keyword evidence="4" id="KW-1133">Transmembrane helix</keyword>
<keyword evidence="3 4" id="KW-0472">Membrane</keyword>
<dbReference type="PANTHER" id="PTHR43081">
    <property type="entry name" value="ADENYLATE CYCLASE, TERMINAL-DIFFERENTIATION SPECIFIC-RELATED"/>
    <property type="match status" value="1"/>
</dbReference>
<reference evidence="7 9" key="3">
    <citation type="submission" date="2016-10" db="EMBL/GenBank/DDBJ databases">
        <authorList>
            <person name="Varghese N."/>
            <person name="Submissions S."/>
        </authorList>
    </citation>
    <scope>NUCLEOTIDE SEQUENCE [LARGE SCALE GENOMIC DNA]</scope>
    <source>
        <strain evidence="7 9">ATCC 33218</strain>
    </source>
</reference>
<evidence type="ECO:0000313" key="8">
    <source>
        <dbReference type="Proteomes" id="UP000032414"/>
    </source>
</evidence>
<feature type="transmembrane region" description="Helical" evidence="4">
    <location>
        <begin position="178"/>
        <end position="195"/>
    </location>
</feature>
<dbReference type="EMBL" id="FMVN01000009">
    <property type="protein sequence ID" value="SCY53696.1"/>
    <property type="molecule type" value="Genomic_DNA"/>
</dbReference>
<dbReference type="CDD" id="cd07302">
    <property type="entry name" value="CHD"/>
    <property type="match status" value="1"/>
</dbReference>
<dbReference type="InterPro" id="IPR001054">
    <property type="entry name" value="A/G_cyclase"/>
</dbReference>
<comment type="subcellular location">
    <subcellularLocation>
        <location evidence="1">Cell membrane</location>
        <topology evidence="1">Multi-pass membrane protein</topology>
    </subcellularLocation>
</comment>
<accession>A0A098GD73</accession>
<proteinExistence type="predicted"/>
<dbReference type="SMART" id="SM00044">
    <property type="entry name" value="CYCc"/>
    <property type="match status" value="1"/>
</dbReference>
<dbReference type="OrthoDB" id="9806704at2"/>
<dbReference type="Proteomes" id="UP000032414">
    <property type="component" value="Chromosome I"/>
</dbReference>
<evidence type="ECO:0000256" key="1">
    <source>
        <dbReference type="ARBA" id="ARBA00004651"/>
    </source>
</evidence>
<dbReference type="RefSeq" id="WP_045098427.1">
    <property type="nucleotide sequence ID" value="NZ_CP020615.1"/>
</dbReference>
<dbReference type="AlphaFoldDB" id="A0A098GD73"/>
<evidence type="ECO:0000256" key="2">
    <source>
        <dbReference type="ARBA" id="ARBA00022475"/>
    </source>
</evidence>
<feature type="transmembrane region" description="Helical" evidence="4">
    <location>
        <begin position="19"/>
        <end position="37"/>
    </location>
</feature>
<evidence type="ECO:0000256" key="4">
    <source>
        <dbReference type="SAM" id="Phobius"/>
    </source>
</evidence>
<dbReference type="PROSITE" id="PS50125">
    <property type="entry name" value="GUANYLATE_CYCLASE_2"/>
    <property type="match status" value="1"/>
</dbReference>
<dbReference type="Pfam" id="PF00211">
    <property type="entry name" value="Guanylate_cyc"/>
    <property type="match status" value="1"/>
</dbReference>
<dbReference type="SUPFAM" id="SSF55073">
    <property type="entry name" value="Nucleotide cyclase"/>
    <property type="match status" value="1"/>
</dbReference>
<keyword evidence="2" id="KW-1003">Cell membrane</keyword>
<feature type="transmembrane region" description="Helical" evidence="4">
    <location>
        <begin position="141"/>
        <end position="158"/>
    </location>
</feature>
<reference evidence="6" key="1">
    <citation type="submission" date="2014-09" db="EMBL/GenBank/DDBJ databases">
        <authorList>
            <person name="GOMEZ-VALERO Laura"/>
        </authorList>
    </citation>
    <scope>NUCLEOTIDE SEQUENCE</scope>
    <source>
        <strain evidence="6">ATCC33218</strain>
    </source>
</reference>
<reference evidence="8" key="2">
    <citation type="submission" date="2014-09" db="EMBL/GenBank/DDBJ databases">
        <authorList>
            <person name="Gomez-Valero L."/>
        </authorList>
    </citation>
    <scope>NUCLEOTIDE SEQUENCE [LARGE SCALE GENOMIC DNA]</scope>
    <source>
        <strain evidence="8">ATCC33218</strain>
    </source>
</reference>
<feature type="transmembrane region" description="Helical" evidence="4">
    <location>
        <begin position="49"/>
        <end position="67"/>
    </location>
</feature>
<evidence type="ECO:0000313" key="7">
    <source>
        <dbReference type="EMBL" id="SCY53696.1"/>
    </source>
</evidence>